<dbReference type="InterPro" id="IPR027806">
    <property type="entry name" value="HARBI1_dom"/>
</dbReference>
<comment type="similarity">
    <text evidence="3">Belongs to the HARBI1 family.</text>
</comment>
<dbReference type="EMBL" id="CP133616">
    <property type="protein sequence ID" value="WMV31711.1"/>
    <property type="molecule type" value="Genomic_DNA"/>
</dbReference>
<reference evidence="10" key="1">
    <citation type="submission" date="2023-08" db="EMBL/GenBank/DDBJ databases">
        <title>A de novo genome assembly of Solanum verrucosum Schlechtendal, a Mexican diploid species geographically isolated from the other diploid A-genome species in potato relatives.</title>
        <authorList>
            <person name="Hosaka K."/>
        </authorList>
    </citation>
    <scope>NUCLEOTIDE SEQUENCE</scope>
    <source>
        <tissue evidence="10">Young leaves</tissue>
    </source>
</reference>
<evidence type="ECO:0000259" key="9">
    <source>
        <dbReference type="Pfam" id="PF26138"/>
    </source>
</evidence>
<feature type="domain" description="DDE Tnp4" evidence="8">
    <location>
        <begin position="163"/>
        <end position="326"/>
    </location>
</feature>
<sequence>MDDVDIELDELELVAAAAGYHYYNCIARQPSRGSTPKGSGFLSELLSADNDVCREMLRMDKHVFHKLCNILRERAMLRDTAGVMIEEQLAIFLNIVGHNERNRVIQERYQHSGETISRHFNNVLRALKSLSREFLQLPPVSTPLQILESNRFYPYFEDCIGVIDGMRIPAHVPAKDQSRFRNRKGNLTQNVLAACTLDLQFIFVYPGWEGSATDSRVLRAVLDDPDQNFPPIPEGKYYLVDTGYVNMNGFIAPFPGIRYHLPEYRGANLLPRNANELFNHRHASLRNAIQKSFDVLKTRFPILKLAPQYAFHTQRDIVIAACVIHNHIRREDKSDWLFKDIEGRYVEELPDLDDNPDPHLSFQVQEQSASALRDSITAAMWNDFINKWDEW</sequence>
<dbReference type="Pfam" id="PF13359">
    <property type="entry name" value="DDE_Tnp_4"/>
    <property type="match status" value="1"/>
</dbReference>
<evidence type="ECO:0000256" key="3">
    <source>
        <dbReference type="ARBA" id="ARBA00006958"/>
    </source>
</evidence>
<dbReference type="Proteomes" id="UP001234989">
    <property type="component" value="Chromosome 5"/>
</dbReference>
<evidence type="ECO:0000256" key="4">
    <source>
        <dbReference type="ARBA" id="ARBA00022722"/>
    </source>
</evidence>
<accession>A0AAF0QY65</accession>
<dbReference type="PANTHER" id="PTHR22930">
    <property type="match status" value="1"/>
</dbReference>
<evidence type="ECO:0000256" key="7">
    <source>
        <dbReference type="ARBA" id="ARBA00023242"/>
    </source>
</evidence>
<gene>
    <name evidence="10" type="ORF">MTR67_025096</name>
</gene>
<proteinExistence type="inferred from homology"/>
<organism evidence="10 11">
    <name type="scientific">Solanum verrucosum</name>
    <dbReference type="NCBI Taxonomy" id="315347"/>
    <lineage>
        <taxon>Eukaryota</taxon>
        <taxon>Viridiplantae</taxon>
        <taxon>Streptophyta</taxon>
        <taxon>Embryophyta</taxon>
        <taxon>Tracheophyta</taxon>
        <taxon>Spermatophyta</taxon>
        <taxon>Magnoliopsida</taxon>
        <taxon>eudicotyledons</taxon>
        <taxon>Gunneridae</taxon>
        <taxon>Pentapetalae</taxon>
        <taxon>asterids</taxon>
        <taxon>lamiids</taxon>
        <taxon>Solanales</taxon>
        <taxon>Solanaceae</taxon>
        <taxon>Solanoideae</taxon>
        <taxon>Solaneae</taxon>
        <taxon>Solanum</taxon>
    </lineage>
</organism>
<evidence type="ECO:0000256" key="1">
    <source>
        <dbReference type="ARBA" id="ARBA00001968"/>
    </source>
</evidence>
<evidence type="ECO:0000313" key="11">
    <source>
        <dbReference type="Proteomes" id="UP001234989"/>
    </source>
</evidence>
<dbReference type="AlphaFoldDB" id="A0AAF0QY65"/>
<dbReference type="InterPro" id="IPR058353">
    <property type="entry name" value="DUF8040"/>
</dbReference>
<keyword evidence="11" id="KW-1185">Reference proteome</keyword>
<keyword evidence="5" id="KW-0479">Metal-binding</keyword>
<evidence type="ECO:0008006" key="12">
    <source>
        <dbReference type="Google" id="ProtNLM"/>
    </source>
</evidence>
<dbReference type="GO" id="GO:0005634">
    <property type="term" value="C:nucleus"/>
    <property type="evidence" value="ECO:0007669"/>
    <property type="project" value="UniProtKB-SubCell"/>
</dbReference>
<dbReference type="PANTHER" id="PTHR22930:SF259">
    <property type="entry name" value="OS08G0106900 PROTEIN"/>
    <property type="match status" value="1"/>
</dbReference>
<keyword evidence="4" id="KW-0540">Nuclease</keyword>
<comment type="cofactor">
    <cofactor evidence="1">
        <name>a divalent metal cation</name>
        <dbReference type="ChEBI" id="CHEBI:60240"/>
    </cofactor>
</comment>
<keyword evidence="6" id="KW-0378">Hydrolase</keyword>
<evidence type="ECO:0000259" key="8">
    <source>
        <dbReference type="Pfam" id="PF13359"/>
    </source>
</evidence>
<dbReference type="InterPro" id="IPR045249">
    <property type="entry name" value="HARBI1-like"/>
</dbReference>
<dbReference type="Pfam" id="PF26138">
    <property type="entry name" value="DUF8040"/>
    <property type="match status" value="1"/>
</dbReference>
<feature type="domain" description="DUF8040" evidence="9">
    <location>
        <begin position="35"/>
        <end position="127"/>
    </location>
</feature>
<keyword evidence="7" id="KW-0539">Nucleus</keyword>
<dbReference type="GO" id="GO:0016787">
    <property type="term" value="F:hydrolase activity"/>
    <property type="evidence" value="ECO:0007669"/>
    <property type="project" value="UniProtKB-KW"/>
</dbReference>
<dbReference type="GO" id="GO:0046872">
    <property type="term" value="F:metal ion binding"/>
    <property type="evidence" value="ECO:0007669"/>
    <property type="project" value="UniProtKB-KW"/>
</dbReference>
<name>A0AAF0QY65_SOLVR</name>
<comment type="subcellular location">
    <subcellularLocation>
        <location evidence="2">Nucleus</location>
    </subcellularLocation>
</comment>
<protein>
    <recommendedName>
        <fullName evidence="12">DDE Tnp4 domain-containing protein</fullName>
    </recommendedName>
</protein>
<dbReference type="GO" id="GO:0004518">
    <property type="term" value="F:nuclease activity"/>
    <property type="evidence" value="ECO:0007669"/>
    <property type="project" value="UniProtKB-KW"/>
</dbReference>
<evidence type="ECO:0000256" key="6">
    <source>
        <dbReference type="ARBA" id="ARBA00022801"/>
    </source>
</evidence>
<evidence type="ECO:0000256" key="2">
    <source>
        <dbReference type="ARBA" id="ARBA00004123"/>
    </source>
</evidence>
<evidence type="ECO:0000256" key="5">
    <source>
        <dbReference type="ARBA" id="ARBA00022723"/>
    </source>
</evidence>
<evidence type="ECO:0000313" key="10">
    <source>
        <dbReference type="EMBL" id="WMV31711.1"/>
    </source>
</evidence>